<dbReference type="PANTHER" id="PTHR31817:SF0">
    <property type="entry name" value="CHROMOSOME UNDETERMINED SCAFFOLD_67, WHOLE GENOME SHOTGUN SEQUENCE"/>
    <property type="match status" value="1"/>
</dbReference>
<dbReference type="GO" id="GO:0008237">
    <property type="term" value="F:metallopeptidase activity"/>
    <property type="evidence" value="ECO:0007669"/>
    <property type="project" value="UniProtKB-KW"/>
</dbReference>
<proteinExistence type="predicted"/>
<organism evidence="5 6">
    <name type="scientific">Chryseosolibacter histidini</name>
    <dbReference type="NCBI Taxonomy" id="2782349"/>
    <lineage>
        <taxon>Bacteria</taxon>
        <taxon>Pseudomonadati</taxon>
        <taxon>Bacteroidota</taxon>
        <taxon>Cytophagia</taxon>
        <taxon>Cytophagales</taxon>
        <taxon>Chryseotaleaceae</taxon>
        <taxon>Chryseosolibacter</taxon>
    </lineage>
</organism>
<comment type="cofactor">
    <cofactor evidence="1">
        <name>Zn(2+)</name>
        <dbReference type="ChEBI" id="CHEBI:29105"/>
    </cofactor>
</comment>
<protein>
    <submittedName>
        <fullName evidence="5">DUF1704 domain-containing protein</fullName>
    </submittedName>
</protein>
<evidence type="ECO:0000313" key="6">
    <source>
        <dbReference type="Proteomes" id="UP001319200"/>
    </source>
</evidence>
<dbReference type="Proteomes" id="UP001319200">
    <property type="component" value="Unassembled WGS sequence"/>
</dbReference>
<dbReference type="InterPro" id="IPR012548">
    <property type="entry name" value="MATCAP"/>
</dbReference>
<keyword evidence="3" id="KW-0378">Hydrolase</keyword>
<dbReference type="EMBL" id="JAHESF010000014">
    <property type="protein sequence ID" value="MBT1698396.1"/>
    <property type="molecule type" value="Genomic_DNA"/>
</dbReference>
<gene>
    <name evidence="5" type="ORF">KK083_16015</name>
</gene>
<evidence type="ECO:0000256" key="2">
    <source>
        <dbReference type="ARBA" id="ARBA00022670"/>
    </source>
</evidence>
<dbReference type="GO" id="GO:0080164">
    <property type="term" value="P:regulation of nitric oxide metabolic process"/>
    <property type="evidence" value="ECO:0007669"/>
    <property type="project" value="TreeGrafter"/>
</dbReference>
<dbReference type="AlphaFoldDB" id="A0AAP2DLE2"/>
<dbReference type="PANTHER" id="PTHR31817">
    <property type="match status" value="1"/>
</dbReference>
<keyword evidence="4" id="KW-0482">Metalloprotease</keyword>
<evidence type="ECO:0000313" key="5">
    <source>
        <dbReference type="EMBL" id="MBT1698396.1"/>
    </source>
</evidence>
<dbReference type="SMART" id="SM01154">
    <property type="entry name" value="DUF1704"/>
    <property type="match status" value="1"/>
</dbReference>
<evidence type="ECO:0000256" key="3">
    <source>
        <dbReference type="ARBA" id="ARBA00022801"/>
    </source>
</evidence>
<dbReference type="RefSeq" id="WP_254164506.1">
    <property type="nucleotide sequence ID" value="NZ_JAHESF010000014.1"/>
</dbReference>
<comment type="caution">
    <text evidence="5">The sequence shown here is derived from an EMBL/GenBank/DDBJ whole genome shotgun (WGS) entry which is preliminary data.</text>
</comment>
<keyword evidence="6" id="KW-1185">Reference proteome</keyword>
<evidence type="ECO:0000256" key="4">
    <source>
        <dbReference type="ARBA" id="ARBA00023049"/>
    </source>
</evidence>
<dbReference type="GO" id="GO:0006508">
    <property type="term" value="P:proteolysis"/>
    <property type="evidence" value="ECO:0007669"/>
    <property type="project" value="UniProtKB-KW"/>
</dbReference>
<reference evidence="5 6" key="1">
    <citation type="submission" date="2021-05" db="EMBL/GenBank/DDBJ databases">
        <title>A Polyphasic approach of four new species of the genus Ohtaekwangia: Ohtaekwangia histidinii sp. nov., Ohtaekwangia cretensis sp. nov., Ohtaekwangia indiensis sp. nov., Ohtaekwangia reichenbachii sp. nov. from diverse environment.</title>
        <authorList>
            <person name="Octaviana S."/>
        </authorList>
    </citation>
    <scope>NUCLEOTIDE SEQUENCE [LARGE SCALE GENOMIC DNA]</scope>
    <source>
        <strain evidence="5 6">PWU4</strain>
    </source>
</reference>
<accession>A0AAP2DLE2</accession>
<evidence type="ECO:0000256" key="1">
    <source>
        <dbReference type="ARBA" id="ARBA00001947"/>
    </source>
</evidence>
<sequence>MDGKKIKKLDSALVHASGKIRVLKALEWPLDSEKIFLDNWRRGNLRLPEVTLQRQDLTSSITSLEAIVACCDKNQAVEKFLADTAQSYADCAHMLSHIGTPEFTRYSTKIYGRPDTVYKLQGQSPVDGAIFFLNVTDKLIGNADFPPAISDISATAFAGWLKAEVDEFFEKDCVEVVLDPNLASKALAGATRIRLRGSALFSSQDNQLLYHEAFIHTATLLNGKKQSNLRSLGLGAPRTTRTQEGLAVMAEILTNAIDITRLRRIALRVIAVKKALDGADFVEIFKFFLDAGQPPEESVRSAQRIFRGGDVRGGVVFTKDSVYLEGLLEVHTFMRVAIRDNRPGLIRNLFAGRLTMGDALRLDPFFRTGWLQQPLYVPVWASDMTKLAAAISFAVYLSNIKLEKVYLERAIEFEDEVHI</sequence>
<dbReference type="Pfam" id="PF08014">
    <property type="entry name" value="MATCAP"/>
    <property type="match status" value="1"/>
</dbReference>
<name>A0AAP2DLE2_9BACT</name>
<keyword evidence="2" id="KW-0645">Protease</keyword>